<proteinExistence type="predicted"/>
<feature type="region of interest" description="Disordered" evidence="2">
    <location>
        <begin position="1024"/>
        <end position="1061"/>
    </location>
</feature>
<dbReference type="Proteomes" id="UP000481153">
    <property type="component" value="Unassembled WGS sequence"/>
</dbReference>
<evidence type="ECO:0000256" key="2">
    <source>
        <dbReference type="SAM" id="MobiDB-lite"/>
    </source>
</evidence>
<evidence type="ECO:0000256" key="1">
    <source>
        <dbReference type="SAM" id="Coils"/>
    </source>
</evidence>
<keyword evidence="4" id="KW-1185">Reference proteome</keyword>
<feature type="coiled-coil region" evidence="1">
    <location>
        <begin position="339"/>
        <end position="366"/>
    </location>
</feature>
<name>A0A6G0XR45_9STRA</name>
<evidence type="ECO:0000313" key="3">
    <source>
        <dbReference type="EMBL" id="KAF0742825.1"/>
    </source>
</evidence>
<accession>A0A6G0XR45</accession>
<feature type="compositionally biased region" description="Low complexity" evidence="2">
    <location>
        <begin position="1032"/>
        <end position="1042"/>
    </location>
</feature>
<feature type="coiled-coil region" evidence="1">
    <location>
        <begin position="277"/>
        <end position="311"/>
    </location>
</feature>
<evidence type="ECO:0000313" key="4">
    <source>
        <dbReference type="Proteomes" id="UP000481153"/>
    </source>
</evidence>
<feature type="coiled-coil region" evidence="1">
    <location>
        <begin position="54"/>
        <end position="81"/>
    </location>
</feature>
<feature type="coiled-coil region" evidence="1">
    <location>
        <begin position="108"/>
        <end position="169"/>
    </location>
</feature>
<feature type="coiled-coil region" evidence="1">
    <location>
        <begin position="449"/>
        <end position="483"/>
    </location>
</feature>
<organism evidence="3 4">
    <name type="scientific">Aphanomyces euteiches</name>
    <dbReference type="NCBI Taxonomy" id="100861"/>
    <lineage>
        <taxon>Eukaryota</taxon>
        <taxon>Sar</taxon>
        <taxon>Stramenopiles</taxon>
        <taxon>Oomycota</taxon>
        <taxon>Saprolegniomycetes</taxon>
        <taxon>Saprolegniales</taxon>
        <taxon>Verrucalvaceae</taxon>
        <taxon>Aphanomyces</taxon>
    </lineage>
</organism>
<reference evidence="3 4" key="1">
    <citation type="submission" date="2019-07" db="EMBL/GenBank/DDBJ databases">
        <title>Genomics analysis of Aphanomyces spp. identifies a new class of oomycete effector associated with host adaptation.</title>
        <authorList>
            <person name="Gaulin E."/>
        </authorList>
    </citation>
    <scope>NUCLEOTIDE SEQUENCE [LARGE SCALE GENOMIC DNA]</scope>
    <source>
        <strain evidence="3 4">ATCC 201684</strain>
    </source>
</reference>
<dbReference type="EMBL" id="VJMJ01000023">
    <property type="protein sequence ID" value="KAF0742825.1"/>
    <property type="molecule type" value="Genomic_DNA"/>
</dbReference>
<dbReference type="VEuPathDB" id="FungiDB:AeMF1_010059"/>
<dbReference type="AlphaFoldDB" id="A0A6G0XR45"/>
<feature type="region of interest" description="Disordered" evidence="2">
    <location>
        <begin position="223"/>
        <end position="246"/>
    </location>
</feature>
<protein>
    <submittedName>
        <fullName evidence="3">Uncharacterized protein</fullName>
    </submittedName>
</protein>
<gene>
    <name evidence="3" type="ORF">Ae201684_002226</name>
</gene>
<sequence length="1061" mass="118114">MSVESATMDELKQETLAWDNNQFTNLLQTDLLTYSLSVSIAPITKVIETMGSTLHKHDETLRQLLNRMNHAETKQDQANEMSAATTEDLRSQIQEATQGVRADLLALIHSLEVKNNAIEQAVQASNDKLDNFAAESSRSSAPEAPTRDENEITRRLDHLEKLIDGLQKQNSSSPSLPTNYATCNDDVMKQMQAQLNTMQQFMQSELENERQRINEMLRDQAINSKSNESKALPSPTSLLKRAQSHSSGLRPDALELVKANSSDFRATVDLAPVYERLDREEQLLEALRQQIEGLQENLDQVHADSKKLQDEVSNIATPFVAPEASAIPIVPSLALEPQNEVLENEVHRLMLLLEGLTQEIREIQSQQSARNRDRDNKLNEFEKHIKALETADLVHNSLLDTQKASIQKMKPEIAKIASDLQGLIDNQSLMQSFSSASSGGDAPDLSMVFAKLAEMRKAQQDENQELKNNIDATVDSLRENQQQLSALKSDVIKFDGKLNSHDIVLEAQKDREAVSNAHLGRQLEAQIASQKDLVQRGLNIQERVMTSLHDLSQQAAELRQDFDKDGAVDKAREIQKLFQAFYHIAPHINHVLAIPLNAHDTLLRIFHSIDAGHLPPDQNRALLDSLNVVHQMLSSLELHNETLNKQNELSRSQLDEVCNAWNSKLHADALAKITLFSKELRDLVKQAPRTTVVAPPQQNNNNPVKHALADTGDGKVLETKLVATNRRLSDIEDNLRILSKNITAYKQDMNEKVTAGNLSKLKFQVFSELAKIHAFLGSARFQGPPGVPLKVAEEGEIKATLDAQAEHIAGLCNDLKQSIADKAKEGDGPATNSLSKLSSENDGFNAKLDAITEKVADLFLTLERTLTQFCAEEDLHYYAVNRSAIQPKHSIPTYNPAQLLDSFAQNIEAKLTETQNSNRKQIECIKEDLNDLVRQRVSKALQSLPIPLAGGDETTAAASKPMMCIACSRPVKLEGSVQDTIHDRLPVETMVKVPHDPVLDAPIDEPGDEYHVYRAGFRMPTHDKRATNASKNLLPLLNSLSPTQSPTKRSRKKLTSPQTSE</sequence>
<feature type="coiled-coil region" evidence="1">
    <location>
        <begin position="721"/>
        <end position="748"/>
    </location>
</feature>
<keyword evidence="1" id="KW-0175">Coiled coil</keyword>
<comment type="caution">
    <text evidence="3">The sequence shown here is derived from an EMBL/GenBank/DDBJ whole genome shotgun (WGS) entry which is preliminary data.</text>
</comment>